<feature type="transmembrane region" description="Helical" evidence="1">
    <location>
        <begin position="127"/>
        <end position="146"/>
    </location>
</feature>
<feature type="transmembrane region" description="Helical" evidence="1">
    <location>
        <begin position="95"/>
        <end position="115"/>
    </location>
</feature>
<accession>U4V6I6</accession>
<reference evidence="2 3" key="1">
    <citation type="journal article" date="2014" name="FEMS Microbiol. Lett.">
        <title>Genome sequencing analysis reveals virulence-related gene content of Ochrobactrum intermedium strain 229E, a urease-positive strain isolated from the human gastric niche.</title>
        <authorList>
            <person name="Kulkarni G.J."/>
            <person name="Shetty S."/>
            <person name="Dharne M.S."/>
            <person name="Shouche Y.S."/>
        </authorList>
    </citation>
    <scope>NUCLEOTIDE SEQUENCE [LARGE SCALE GENOMIC DNA]</scope>
    <source>
        <strain evidence="2 3">229E</strain>
    </source>
</reference>
<proteinExistence type="predicted"/>
<protein>
    <submittedName>
        <fullName evidence="2">Uncharacterized protein</fullName>
    </submittedName>
</protein>
<dbReference type="PATRIC" id="fig|1337887.3.peg.2856"/>
<keyword evidence="1" id="KW-0472">Membrane</keyword>
<keyword evidence="1" id="KW-1133">Transmembrane helix</keyword>
<comment type="caution">
    <text evidence="2">The sequence shown here is derived from an EMBL/GenBank/DDBJ whole genome shotgun (WGS) entry which is preliminary data.</text>
</comment>
<sequence>MRRNGQPNEPHGRQEMIVLVTLSVVLIFAMCLLAYMLATYAVPFIFAVMATRFAFATGAGYIGACIVGLIAGVASYGFLAYLYTTLRSPGLRLAIALLFAVPAAIAGFALVHGIAREAVPSEVWRKIFSLIGGAFVGASALARLAAPPFMFHEE</sequence>
<organism evidence="2 3">
    <name type="scientific">Brucella intermedia 229E</name>
    <dbReference type="NCBI Taxonomy" id="1337887"/>
    <lineage>
        <taxon>Bacteria</taxon>
        <taxon>Pseudomonadati</taxon>
        <taxon>Pseudomonadota</taxon>
        <taxon>Alphaproteobacteria</taxon>
        <taxon>Hyphomicrobiales</taxon>
        <taxon>Brucellaceae</taxon>
        <taxon>Brucella/Ochrobactrum group</taxon>
        <taxon>Brucella</taxon>
    </lineage>
</organism>
<gene>
    <name evidence="2" type="ORF">Q644_20925</name>
</gene>
<feature type="transmembrane region" description="Helical" evidence="1">
    <location>
        <begin position="58"/>
        <end position="83"/>
    </location>
</feature>
<name>U4V6I6_9HYPH</name>
<evidence type="ECO:0000313" key="3">
    <source>
        <dbReference type="Proteomes" id="UP000016842"/>
    </source>
</evidence>
<feature type="transmembrane region" description="Helical" evidence="1">
    <location>
        <begin position="16"/>
        <end position="38"/>
    </location>
</feature>
<keyword evidence="1" id="KW-0812">Transmembrane</keyword>
<evidence type="ECO:0000313" key="2">
    <source>
        <dbReference type="EMBL" id="ERM01605.1"/>
    </source>
</evidence>
<dbReference type="EMBL" id="ASXJ01000152">
    <property type="protein sequence ID" value="ERM01605.1"/>
    <property type="molecule type" value="Genomic_DNA"/>
</dbReference>
<dbReference type="AlphaFoldDB" id="U4V6I6"/>
<dbReference type="Proteomes" id="UP000016842">
    <property type="component" value="Unassembled WGS sequence"/>
</dbReference>
<evidence type="ECO:0000256" key="1">
    <source>
        <dbReference type="SAM" id="Phobius"/>
    </source>
</evidence>